<dbReference type="PROSITE" id="PS00595">
    <property type="entry name" value="AA_TRANSFER_CLASS_5"/>
    <property type="match status" value="1"/>
</dbReference>
<evidence type="ECO:0000259" key="8">
    <source>
        <dbReference type="Pfam" id="PF00266"/>
    </source>
</evidence>
<dbReference type="EMBL" id="LGKO01000004">
    <property type="protein sequence ID" value="KPL83229.1"/>
    <property type="molecule type" value="Genomic_DNA"/>
</dbReference>
<comment type="cofactor">
    <cofactor evidence="1 7">
        <name>pyridoxal 5'-phosphate</name>
        <dbReference type="ChEBI" id="CHEBI:597326"/>
    </cofactor>
</comment>
<dbReference type="RefSeq" id="WP_054521640.1">
    <property type="nucleotide sequence ID" value="NZ_LGKO01000004.1"/>
</dbReference>
<dbReference type="InterPro" id="IPR010970">
    <property type="entry name" value="Cys_dSase_SufS"/>
</dbReference>
<dbReference type="InterPro" id="IPR015422">
    <property type="entry name" value="PyrdxlP-dep_Trfase_small"/>
</dbReference>
<proteinExistence type="inferred from homology"/>
<keyword evidence="10" id="KW-1185">Reference proteome</keyword>
<comment type="similarity">
    <text evidence="2">Belongs to the class-V pyridoxal-phosphate-dependent aminotransferase family. Csd subfamily.</text>
</comment>
<dbReference type="InterPro" id="IPR000192">
    <property type="entry name" value="Aminotrans_V_dom"/>
</dbReference>
<dbReference type="PANTHER" id="PTHR43586:SF8">
    <property type="entry name" value="CYSTEINE DESULFURASE 1, CHLOROPLASTIC"/>
    <property type="match status" value="1"/>
</dbReference>
<dbReference type="Pfam" id="PF00266">
    <property type="entry name" value="Aminotran_5"/>
    <property type="match status" value="1"/>
</dbReference>
<evidence type="ECO:0000313" key="10">
    <source>
        <dbReference type="Proteomes" id="UP000050544"/>
    </source>
</evidence>
<accession>A0A0P6YE17</accession>
<feature type="domain" description="Aminotransferase class V" evidence="8">
    <location>
        <begin position="24"/>
        <end position="393"/>
    </location>
</feature>
<dbReference type="EC" id="2.8.1.7" evidence="3"/>
<evidence type="ECO:0000256" key="7">
    <source>
        <dbReference type="RuleBase" id="RU004504"/>
    </source>
</evidence>
<evidence type="ECO:0000256" key="6">
    <source>
        <dbReference type="ARBA" id="ARBA00050776"/>
    </source>
</evidence>
<dbReference type="Gene3D" id="3.90.1150.10">
    <property type="entry name" value="Aspartate Aminotransferase, domain 1"/>
    <property type="match status" value="1"/>
</dbReference>
<dbReference type="OrthoDB" id="9804366at2"/>
<comment type="caution">
    <text evidence="9">The sequence shown here is derived from an EMBL/GenBank/DDBJ whole genome shotgun (WGS) entry which is preliminary data.</text>
</comment>
<dbReference type="SUPFAM" id="SSF53383">
    <property type="entry name" value="PLP-dependent transferases"/>
    <property type="match status" value="1"/>
</dbReference>
<evidence type="ECO:0000256" key="4">
    <source>
        <dbReference type="ARBA" id="ARBA00022679"/>
    </source>
</evidence>
<dbReference type="Proteomes" id="UP000050544">
    <property type="component" value="Unassembled WGS sequence"/>
</dbReference>
<dbReference type="Gene3D" id="3.40.640.10">
    <property type="entry name" value="Type I PLP-dependent aspartate aminotransferase-like (Major domain)"/>
    <property type="match status" value="1"/>
</dbReference>
<dbReference type="PATRIC" id="fig|869279.4.peg.2384"/>
<dbReference type="GO" id="GO:0030170">
    <property type="term" value="F:pyridoxal phosphate binding"/>
    <property type="evidence" value="ECO:0007669"/>
    <property type="project" value="InterPro"/>
</dbReference>
<keyword evidence="4" id="KW-0808">Transferase</keyword>
<evidence type="ECO:0000256" key="1">
    <source>
        <dbReference type="ARBA" id="ARBA00001933"/>
    </source>
</evidence>
<evidence type="ECO:0000313" key="9">
    <source>
        <dbReference type="EMBL" id="KPL83229.1"/>
    </source>
</evidence>
<dbReference type="InterPro" id="IPR015424">
    <property type="entry name" value="PyrdxlP-dep_Trfase"/>
</dbReference>
<dbReference type="GO" id="GO:0006534">
    <property type="term" value="P:cysteine metabolic process"/>
    <property type="evidence" value="ECO:0007669"/>
    <property type="project" value="InterPro"/>
</dbReference>
<reference evidence="9 10" key="1">
    <citation type="submission" date="2015-07" db="EMBL/GenBank/DDBJ databases">
        <title>Whole genome sequence of Thermanaerothrix daxensis DSM 23592.</title>
        <authorList>
            <person name="Hemp J."/>
            <person name="Ward L.M."/>
            <person name="Pace L.A."/>
            <person name="Fischer W.W."/>
        </authorList>
    </citation>
    <scope>NUCLEOTIDE SEQUENCE [LARGE SCALE GENOMIC DNA]</scope>
    <source>
        <strain evidence="9 10">GNS-1</strain>
    </source>
</reference>
<dbReference type="InterPro" id="IPR020578">
    <property type="entry name" value="Aminotrans_V_PyrdxlP_BS"/>
</dbReference>
<dbReference type="STRING" id="869279.SE15_08275"/>
<sequence>MDIAAKIRADFPTLEARDGRKPVIYFDNACQTLRPRQVIETIQRYYQEFPACSGRSMHRMAAEVTREVDQARERVAKFLNAGRKEEIIFTRNTTEGVNLIASTLNWKTGDVILVSDKEHNSNLIPWQMVAKRHGAILRIVRTCEDNTFDMEAFEQALKAGPVRLVAMGYTSNLDGVTIPAAEIIKRAHRQGALVFLDAAQTVPHQRVNVRALDVDFLAFSGHKMLGPSGTGVLYGKYRLLEQLEPFLVGGDTVSTSTYDSCQFLPPPEKFEAGLQDYAGIMGLAAAVQYLQSIGYEAIEKQERMLNEFLSEGLEEIPGVRIIGPSDPRLRGGIISFYVEGIDHHRIALMLDQMANIAVRSGQHCVHSWFNARGVIGSVRASVYVYNTLEEAKLFLDSLIKIRKVL</sequence>
<dbReference type="PANTHER" id="PTHR43586">
    <property type="entry name" value="CYSTEINE DESULFURASE"/>
    <property type="match status" value="1"/>
</dbReference>
<evidence type="ECO:0000256" key="3">
    <source>
        <dbReference type="ARBA" id="ARBA00012239"/>
    </source>
</evidence>
<organism evidence="9 10">
    <name type="scientific">Thermanaerothrix daxensis</name>
    <dbReference type="NCBI Taxonomy" id="869279"/>
    <lineage>
        <taxon>Bacteria</taxon>
        <taxon>Bacillati</taxon>
        <taxon>Chloroflexota</taxon>
        <taxon>Anaerolineae</taxon>
        <taxon>Anaerolineales</taxon>
        <taxon>Anaerolineaceae</taxon>
        <taxon>Thermanaerothrix</taxon>
    </lineage>
</organism>
<dbReference type="AlphaFoldDB" id="A0A0P6YE17"/>
<dbReference type="InterPro" id="IPR015421">
    <property type="entry name" value="PyrdxlP-dep_Trfase_major"/>
</dbReference>
<comment type="catalytic activity">
    <reaction evidence="6">
        <text>(sulfur carrier)-H + L-cysteine = (sulfur carrier)-SH + L-alanine</text>
        <dbReference type="Rhea" id="RHEA:43892"/>
        <dbReference type="Rhea" id="RHEA-COMP:14737"/>
        <dbReference type="Rhea" id="RHEA-COMP:14739"/>
        <dbReference type="ChEBI" id="CHEBI:29917"/>
        <dbReference type="ChEBI" id="CHEBI:35235"/>
        <dbReference type="ChEBI" id="CHEBI:57972"/>
        <dbReference type="ChEBI" id="CHEBI:64428"/>
        <dbReference type="EC" id="2.8.1.7"/>
    </reaction>
</comment>
<dbReference type="GO" id="GO:0031071">
    <property type="term" value="F:cysteine desulfurase activity"/>
    <property type="evidence" value="ECO:0007669"/>
    <property type="project" value="UniProtKB-EC"/>
</dbReference>
<gene>
    <name evidence="9" type="ORF">SE15_08275</name>
</gene>
<evidence type="ECO:0000256" key="5">
    <source>
        <dbReference type="ARBA" id="ARBA00022898"/>
    </source>
</evidence>
<protein>
    <recommendedName>
        <fullName evidence="3">cysteine desulfurase</fullName>
        <ecNumber evidence="3">2.8.1.7</ecNumber>
    </recommendedName>
</protein>
<evidence type="ECO:0000256" key="2">
    <source>
        <dbReference type="ARBA" id="ARBA00010447"/>
    </source>
</evidence>
<name>A0A0P6YE17_9CHLR</name>
<dbReference type="CDD" id="cd06453">
    <property type="entry name" value="SufS_like"/>
    <property type="match status" value="1"/>
</dbReference>
<keyword evidence="5" id="KW-0663">Pyridoxal phosphate</keyword>